<organism evidence="7 8">
    <name type="scientific">Cutaneotrichosporon oleaginosum</name>
    <dbReference type="NCBI Taxonomy" id="879819"/>
    <lineage>
        <taxon>Eukaryota</taxon>
        <taxon>Fungi</taxon>
        <taxon>Dikarya</taxon>
        <taxon>Basidiomycota</taxon>
        <taxon>Agaricomycotina</taxon>
        <taxon>Tremellomycetes</taxon>
        <taxon>Trichosporonales</taxon>
        <taxon>Trichosporonaceae</taxon>
        <taxon>Cutaneotrichosporon</taxon>
    </lineage>
</organism>
<keyword evidence="8" id="KW-1185">Reference proteome</keyword>
<dbReference type="NCBIfam" id="TIGR00537">
    <property type="entry name" value="hemK_rel_arch"/>
    <property type="match status" value="1"/>
</dbReference>
<keyword evidence="5" id="KW-0949">S-adenosyl-L-methionine</keyword>
<dbReference type="FunFam" id="3.40.50.150:FF:000077">
    <property type="entry name" value="HemK methyltransferase family member 2"/>
    <property type="match status" value="1"/>
</dbReference>
<protein>
    <submittedName>
        <fullName evidence="7">S-adenosyl-L-methionine-dependent methyltransferase</fullName>
    </submittedName>
</protein>
<dbReference type="GeneID" id="28981012"/>
<dbReference type="Gene3D" id="3.40.50.150">
    <property type="entry name" value="Vaccinia Virus protein VP39"/>
    <property type="match status" value="1"/>
</dbReference>
<evidence type="ECO:0000256" key="5">
    <source>
        <dbReference type="ARBA" id="ARBA00022691"/>
    </source>
</evidence>
<dbReference type="GO" id="GO:0008757">
    <property type="term" value="F:S-adenosylmethionine-dependent methyltransferase activity"/>
    <property type="evidence" value="ECO:0007669"/>
    <property type="project" value="TreeGrafter"/>
</dbReference>
<evidence type="ECO:0000256" key="6">
    <source>
        <dbReference type="ARBA" id="ARBA00023242"/>
    </source>
</evidence>
<evidence type="ECO:0000256" key="1">
    <source>
        <dbReference type="ARBA" id="ARBA00004123"/>
    </source>
</evidence>
<name>A0A0J0XKL4_9TREE</name>
<reference evidence="7 8" key="1">
    <citation type="submission" date="2015-03" db="EMBL/GenBank/DDBJ databases">
        <title>Genomics and transcriptomics of the oil-accumulating basidiomycete yeast T. oleaginosus allow insights into substrate utilization and the diverse evolutionary trajectories of mating systems in fungi.</title>
        <authorList>
            <consortium name="DOE Joint Genome Institute"/>
            <person name="Kourist R."/>
            <person name="Kracht O."/>
            <person name="Bracharz F."/>
            <person name="Lipzen A."/>
            <person name="Nolan M."/>
            <person name="Ohm R."/>
            <person name="Grigoriev I."/>
            <person name="Sun S."/>
            <person name="Heitman J."/>
            <person name="Bruck T."/>
            <person name="Nowrousian M."/>
        </authorList>
    </citation>
    <scope>NUCLEOTIDE SEQUENCE [LARGE SCALE GENOMIC DNA]</scope>
    <source>
        <strain evidence="7 8">IBC0246</strain>
    </source>
</reference>
<dbReference type="CDD" id="cd02440">
    <property type="entry name" value="AdoMet_MTases"/>
    <property type="match status" value="1"/>
</dbReference>
<comment type="subcellular location">
    <subcellularLocation>
        <location evidence="1">Nucleus</location>
    </subcellularLocation>
</comment>
<evidence type="ECO:0000313" key="7">
    <source>
        <dbReference type="EMBL" id="KLT41651.1"/>
    </source>
</evidence>
<dbReference type="EMBL" id="KQ087215">
    <property type="protein sequence ID" value="KLT41651.1"/>
    <property type="molecule type" value="Genomic_DNA"/>
</dbReference>
<comment type="similarity">
    <text evidence="2">Belongs to the eukaryotic/archaeal PrmC-related family.</text>
</comment>
<dbReference type="Proteomes" id="UP000053611">
    <property type="component" value="Unassembled WGS sequence"/>
</dbReference>
<dbReference type="PANTHER" id="PTHR45875:SF1">
    <property type="entry name" value="METHYLTRANSFERASE N6AMT1"/>
    <property type="match status" value="1"/>
</dbReference>
<dbReference type="GO" id="GO:0008276">
    <property type="term" value="F:protein methyltransferase activity"/>
    <property type="evidence" value="ECO:0007669"/>
    <property type="project" value="TreeGrafter"/>
</dbReference>
<dbReference type="InterPro" id="IPR052190">
    <property type="entry name" value="Euk-Arch_PrmC-MTase"/>
</dbReference>
<dbReference type="PANTHER" id="PTHR45875">
    <property type="entry name" value="METHYLTRANSFERASE N6AMT1"/>
    <property type="match status" value="1"/>
</dbReference>
<proteinExistence type="inferred from homology"/>
<dbReference type="AlphaFoldDB" id="A0A0J0XKL4"/>
<keyword evidence="4 7" id="KW-0808">Transferase</keyword>
<dbReference type="GO" id="GO:0035657">
    <property type="term" value="C:eRF1 methyltransferase complex"/>
    <property type="evidence" value="ECO:0007669"/>
    <property type="project" value="TreeGrafter"/>
</dbReference>
<gene>
    <name evidence="7" type="ORF">CC85DRAFT_247297</name>
</gene>
<dbReference type="InterPro" id="IPR004557">
    <property type="entry name" value="PrmC-related"/>
</dbReference>
<sequence>VSIPTPAIGHLTEEDYEHVYEPAEDSFILLDALEQDALAIRKAKPALCVEIGSGSGIASTFMASMLGPSSTCIISTDINKYAADVTLRTGAANDVPLNPVLCNLLDPLAKRLAGEIDLFIFNPPYVETEEAEMTATQAGRDIGGAWAGGNFGMAVTNLVLEKLPTLLAPGGRFYLVAVAQNKPDEINARMRAAGLECKTIIKRRAGRELLSVLRMTRPATSSIRAPVAQQPVPELKDKVDDEYGGLLDAYV</sequence>
<evidence type="ECO:0000313" key="8">
    <source>
        <dbReference type="Proteomes" id="UP000053611"/>
    </source>
</evidence>
<accession>A0A0J0XKL4</accession>
<dbReference type="OrthoDB" id="406152at2759"/>
<keyword evidence="3 7" id="KW-0489">Methyltransferase</keyword>
<dbReference type="GO" id="GO:0005634">
    <property type="term" value="C:nucleus"/>
    <property type="evidence" value="ECO:0007669"/>
    <property type="project" value="UniProtKB-SubCell"/>
</dbReference>
<feature type="non-terminal residue" evidence="7">
    <location>
        <position position="1"/>
    </location>
</feature>
<dbReference type="GO" id="GO:0032259">
    <property type="term" value="P:methylation"/>
    <property type="evidence" value="ECO:0007669"/>
    <property type="project" value="UniProtKB-KW"/>
</dbReference>
<evidence type="ECO:0000256" key="4">
    <source>
        <dbReference type="ARBA" id="ARBA00022679"/>
    </source>
</evidence>
<keyword evidence="6" id="KW-0539">Nucleus</keyword>
<dbReference type="SUPFAM" id="SSF53335">
    <property type="entry name" value="S-adenosyl-L-methionine-dependent methyltransferases"/>
    <property type="match status" value="1"/>
</dbReference>
<dbReference type="InterPro" id="IPR029063">
    <property type="entry name" value="SAM-dependent_MTases_sf"/>
</dbReference>
<evidence type="ECO:0000256" key="2">
    <source>
        <dbReference type="ARBA" id="ARBA00006149"/>
    </source>
</evidence>
<evidence type="ECO:0000256" key="3">
    <source>
        <dbReference type="ARBA" id="ARBA00022603"/>
    </source>
</evidence>
<dbReference type="STRING" id="879819.A0A0J0XKL4"/>